<feature type="region of interest" description="Disordered" evidence="3">
    <location>
        <begin position="215"/>
        <end position="275"/>
    </location>
</feature>
<evidence type="ECO:0000256" key="3">
    <source>
        <dbReference type="SAM" id="MobiDB-lite"/>
    </source>
</evidence>
<dbReference type="CDD" id="cd14688">
    <property type="entry name" value="bZIP_YAP"/>
    <property type="match status" value="1"/>
</dbReference>
<keyword evidence="6" id="KW-1185">Reference proteome</keyword>
<dbReference type="Proteomes" id="UP001050691">
    <property type="component" value="Unassembled WGS sequence"/>
</dbReference>
<dbReference type="PROSITE" id="PS00036">
    <property type="entry name" value="BZIP_BASIC"/>
    <property type="match status" value="1"/>
</dbReference>
<dbReference type="AlphaFoldDB" id="A0AAV5A6Z7"/>
<feature type="compositionally biased region" description="Low complexity" evidence="3">
    <location>
        <begin position="215"/>
        <end position="234"/>
    </location>
</feature>
<evidence type="ECO:0000313" key="5">
    <source>
        <dbReference type="EMBL" id="GJJ08786.1"/>
    </source>
</evidence>
<dbReference type="PANTHER" id="PTHR40621">
    <property type="entry name" value="TRANSCRIPTION FACTOR KAPC-RELATED"/>
    <property type="match status" value="1"/>
</dbReference>
<gene>
    <name evidence="5" type="ORF">Clacol_003005</name>
</gene>
<evidence type="ECO:0000256" key="1">
    <source>
        <dbReference type="ARBA" id="ARBA00004123"/>
    </source>
</evidence>
<dbReference type="SUPFAM" id="SSF57959">
    <property type="entry name" value="Leucine zipper domain"/>
    <property type="match status" value="1"/>
</dbReference>
<evidence type="ECO:0000259" key="4">
    <source>
        <dbReference type="PROSITE" id="PS50217"/>
    </source>
</evidence>
<dbReference type="PROSITE" id="PS50217">
    <property type="entry name" value="BZIP"/>
    <property type="match status" value="1"/>
</dbReference>
<evidence type="ECO:0000313" key="6">
    <source>
        <dbReference type="Proteomes" id="UP001050691"/>
    </source>
</evidence>
<dbReference type="EMBL" id="BPWL01000003">
    <property type="protein sequence ID" value="GJJ08786.1"/>
    <property type="molecule type" value="Genomic_DNA"/>
</dbReference>
<feature type="compositionally biased region" description="Basic and acidic residues" evidence="3">
    <location>
        <begin position="134"/>
        <end position="169"/>
    </location>
</feature>
<protein>
    <recommendedName>
        <fullName evidence="4">BZIP domain-containing protein</fullName>
    </recommendedName>
</protein>
<dbReference type="Pfam" id="PF00170">
    <property type="entry name" value="bZIP_1"/>
    <property type="match status" value="1"/>
</dbReference>
<dbReference type="GO" id="GO:0090575">
    <property type="term" value="C:RNA polymerase II transcription regulator complex"/>
    <property type="evidence" value="ECO:0007669"/>
    <property type="project" value="TreeGrafter"/>
</dbReference>
<feature type="compositionally biased region" description="Low complexity" evidence="3">
    <location>
        <begin position="50"/>
        <end position="75"/>
    </location>
</feature>
<proteinExistence type="predicted"/>
<feature type="compositionally biased region" description="Basic and acidic residues" evidence="3">
    <location>
        <begin position="81"/>
        <end position="101"/>
    </location>
</feature>
<organism evidence="5 6">
    <name type="scientific">Clathrus columnatus</name>
    <dbReference type="NCBI Taxonomy" id="1419009"/>
    <lineage>
        <taxon>Eukaryota</taxon>
        <taxon>Fungi</taxon>
        <taxon>Dikarya</taxon>
        <taxon>Basidiomycota</taxon>
        <taxon>Agaricomycotina</taxon>
        <taxon>Agaricomycetes</taxon>
        <taxon>Phallomycetidae</taxon>
        <taxon>Phallales</taxon>
        <taxon>Clathraceae</taxon>
        <taxon>Clathrus</taxon>
    </lineage>
</organism>
<dbReference type="SMART" id="SM00338">
    <property type="entry name" value="BRLZ"/>
    <property type="match status" value="1"/>
</dbReference>
<accession>A0AAV5A6Z7</accession>
<dbReference type="InterPro" id="IPR050936">
    <property type="entry name" value="AP-1-like"/>
</dbReference>
<feature type="domain" description="BZIP" evidence="4">
    <location>
        <begin position="142"/>
        <end position="205"/>
    </location>
</feature>
<comment type="caution">
    <text evidence="5">The sequence shown here is derived from an EMBL/GenBank/DDBJ whole genome shotgun (WGS) entry which is preliminary data.</text>
</comment>
<keyword evidence="2" id="KW-0539">Nucleus</keyword>
<feature type="compositionally biased region" description="Polar residues" evidence="3">
    <location>
        <begin position="239"/>
        <end position="255"/>
    </location>
</feature>
<comment type="subcellular location">
    <subcellularLocation>
        <location evidence="1">Nucleus</location>
    </subcellularLocation>
</comment>
<reference evidence="5" key="1">
    <citation type="submission" date="2021-10" db="EMBL/GenBank/DDBJ databases">
        <title>De novo Genome Assembly of Clathrus columnatus (Basidiomycota, Fungi) Using Illumina and Nanopore Sequence Data.</title>
        <authorList>
            <person name="Ogiso-Tanaka E."/>
            <person name="Itagaki H."/>
            <person name="Hosoya T."/>
            <person name="Hosaka K."/>
        </authorList>
    </citation>
    <scope>NUCLEOTIDE SEQUENCE</scope>
    <source>
        <strain evidence="5">MO-923</strain>
    </source>
</reference>
<dbReference type="PANTHER" id="PTHR40621:SF6">
    <property type="entry name" value="AP-1-LIKE TRANSCRIPTION FACTOR YAP1-RELATED"/>
    <property type="match status" value="1"/>
</dbReference>
<dbReference type="GO" id="GO:0001228">
    <property type="term" value="F:DNA-binding transcription activator activity, RNA polymerase II-specific"/>
    <property type="evidence" value="ECO:0007669"/>
    <property type="project" value="TreeGrafter"/>
</dbReference>
<dbReference type="InterPro" id="IPR004827">
    <property type="entry name" value="bZIP"/>
</dbReference>
<dbReference type="InterPro" id="IPR046347">
    <property type="entry name" value="bZIP_sf"/>
</dbReference>
<sequence>MTSTSYLWESTAVDPFLSFDDSNLIHLLQDTYPSQPAPKPKDSTTNSQDSTSPNRISNPNPISPPYSDSSPSPSSANEDTASLHESTRPNGDGDHKRKASIDDFEIDDEQRTSKSPTTDSRSKRTIAPSRRKSGGGERYQDETKLLKRKEQNRAAQRAFRERKEKHVKDLEDKVAQLEAKSESQATENENLRDMLNRLQSENALLRQTAFTFTLPSNSGLSNPPSSNPFSVSEPGPSRLNASSTSNTVNNRISEPQSNFNSQYSSESLSSLADNGPLTDADLDSMALFGGPFTTVASNPMFMSYRDPTQSMNAFASFGGWDDMSMLNTNSNSFGDQFSALSSLNNGDDITASLKAGSGISPYDVEFQAALKKTTTPQESEMCMIDQLCADMQRKATCTALN</sequence>
<dbReference type="Gene3D" id="1.20.5.170">
    <property type="match status" value="1"/>
</dbReference>
<evidence type="ECO:0000256" key="2">
    <source>
        <dbReference type="ARBA" id="ARBA00023242"/>
    </source>
</evidence>
<feature type="region of interest" description="Disordered" evidence="3">
    <location>
        <begin position="29"/>
        <end position="169"/>
    </location>
</feature>
<dbReference type="GO" id="GO:0000976">
    <property type="term" value="F:transcription cis-regulatory region binding"/>
    <property type="evidence" value="ECO:0007669"/>
    <property type="project" value="InterPro"/>
</dbReference>
<name>A0AAV5A6Z7_9AGAM</name>
<feature type="compositionally biased region" description="Low complexity" evidence="3">
    <location>
        <begin position="256"/>
        <end position="271"/>
    </location>
</feature>